<dbReference type="SUPFAM" id="SSF54909">
    <property type="entry name" value="Dimeric alpha+beta barrel"/>
    <property type="match status" value="1"/>
</dbReference>
<dbReference type="InterPro" id="IPR011008">
    <property type="entry name" value="Dimeric_a/b-barrel"/>
</dbReference>
<dbReference type="Pfam" id="PF03992">
    <property type="entry name" value="ABM"/>
    <property type="match status" value="1"/>
</dbReference>
<keyword evidence="2" id="KW-0503">Monooxygenase</keyword>
<dbReference type="Proteomes" id="UP000198762">
    <property type="component" value="Unassembled WGS sequence"/>
</dbReference>
<dbReference type="OrthoDB" id="9812192at2"/>
<dbReference type="InterPro" id="IPR050744">
    <property type="entry name" value="AI-2_Isomerase_LsrG"/>
</dbReference>
<feature type="domain" description="ABM" evidence="1">
    <location>
        <begin position="2"/>
        <end position="90"/>
    </location>
</feature>
<gene>
    <name evidence="2" type="ORF">SAMN04487962_10726</name>
</gene>
<keyword evidence="2" id="KW-0560">Oxidoreductase</keyword>
<name>A0A1I0DFJ2_9GAMM</name>
<dbReference type="PANTHER" id="PTHR33336:SF15">
    <property type="entry name" value="ABM DOMAIN-CONTAINING PROTEIN"/>
    <property type="match status" value="1"/>
</dbReference>
<dbReference type="AlphaFoldDB" id="A0A1I0DFJ2"/>
<proteinExistence type="predicted"/>
<dbReference type="PANTHER" id="PTHR33336">
    <property type="entry name" value="QUINOL MONOOXYGENASE YGIN-RELATED"/>
    <property type="match status" value="1"/>
</dbReference>
<dbReference type="EMBL" id="FOHZ01000007">
    <property type="protein sequence ID" value="SET30949.1"/>
    <property type="molecule type" value="Genomic_DNA"/>
</dbReference>
<organism evidence="2 3">
    <name type="scientific">Marinobacter segnicrescens</name>
    <dbReference type="NCBI Taxonomy" id="430453"/>
    <lineage>
        <taxon>Bacteria</taxon>
        <taxon>Pseudomonadati</taxon>
        <taxon>Pseudomonadota</taxon>
        <taxon>Gammaproteobacteria</taxon>
        <taxon>Pseudomonadales</taxon>
        <taxon>Marinobacteraceae</taxon>
        <taxon>Marinobacter</taxon>
    </lineage>
</organism>
<evidence type="ECO:0000313" key="3">
    <source>
        <dbReference type="Proteomes" id="UP000198762"/>
    </source>
</evidence>
<dbReference type="InterPro" id="IPR007138">
    <property type="entry name" value="ABM_dom"/>
</dbReference>
<evidence type="ECO:0000259" key="1">
    <source>
        <dbReference type="PROSITE" id="PS51725"/>
    </source>
</evidence>
<dbReference type="Gene3D" id="3.30.70.100">
    <property type="match status" value="1"/>
</dbReference>
<sequence length="99" mass="10954">MLYVRAILNVKPDQRETLIEAAKPCIEATLKEPGCVEYELHTSLSDPNRLVFLELWESAEHLGPHGKSDHMKAFGKVAAGCLAGPPRIEYITPAKVDVK</sequence>
<evidence type="ECO:0000313" key="2">
    <source>
        <dbReference type="EMBL" id="SET30949.1"/>
    </source>
</evidence>
<dbReference type="STRING" id="430453.SAMN04487962_10726"/>
<dbReference type="GO" id="GO:0004497">
    <property type="term" value="F:monooxygenase activity"/>
    <property type="evidence" value="ECO:0007669"/>
    <property type="project" value="UniProtKB-KW"/>
</dbReference>
<reference evidence="3" key="1">
    <citation type="submission" date="2016-10" db="EMBL/GenBank/DDBJ databases">
        <authorList>
            <person name="Varghese N."/>
            <person name="Submissions S."/>
        </authorList>
    </citation>
    <scope>NUCLEOTIDE SEQUENCE [LARGE SCALE GENOMIC DNA]</scope>
    <source>
        <strain evidence="3">CGMCC 1.6489</strain>
    </source>
</reference>
<keyword evidence="3" id="KW-1185">Reference proteome</keyword>
<dbReference type="PROSITE" id="PS51725">
    <property type="entry name" value="ABM"/>
    <property type="match status" value="1"/>
</dbReference>
<dbReference type="RefSeq" id="WP_091850642.1">
    <property type="nucleotide sequence ID" value="NZ_FOHZ01000007.1"/>
</dbReference>
<protein>
    <submittedName>
        <fullName evidence="2">Quinol monooxygenase YgiN</fullName>
    </submittedName>
</protein>
<accession>A0A1I0DFJ2</accession>